<reference evidence="1 2" key="1">
    <citation type="journal article" date="2013" name="PLoS ONE">
        <title>Comparative Genomic Characterization of Three Streptococcus parauberis Strains in Fish Pathogen, as Assessed by Wide-Genome Analyses.</title>
        <authorList>
            <person name="Nho S.W."/>
            <person name="Hikima J."/>
            <person name="Park S.B."/>
            <person name="Jang H.B."/>
            <person name="Cha I.S."/>
            <person name="Yasuike M."/>
            <person name="Nakamura Y."/>
            <person name="Fujiwara A."/>
            <person name="Sano M."/>
            <person name="Kanai K."/>
            <person name="Kondo H."/>
            <person name="Hirono I."/>
            <person name="Takeyama H."/>
            <person name="Aoki T."/>
            <person name="Jung T.S."/>
        </authorList>
    </citation>
    <scope>NUCLEOTIDE SEQUENCE [LARGE SCALE GENOMIC DNA]</scope>
    <source>
        <strain evidence="1 2">KRS-02083</strain>
    </source>
</reference>
<sequence length="48" mass="5838">MVFTTNHLIVDVWYRHVRNGIRYFEQVPNLFNSRNVFSQLLDQKVNEV</sequence>
<organism evidence="1 2">
    <name type="scientific">Streptococcus parauberis KRS-02083</name>
    <dbReference type="NCBI Taxonomy" id="1207545"/>
    <lineage>
        <taxon>Bacteria</taxon>
        <taxon>Bacillati</taxon>
        <taxon>Bacillota</taxon>
        <taxon>Bacilli</taxon>
        <taxon>Lactobacillales</taxon>
        <taxon>Streptococcaceae</taxon>
        <taxon>Streptococcus</taxon>
    </lineage>
</organism>
<dbReference type="EMBL" id="ALYM01000008">
    <property type="protein sequence ID" value="EMG24644.1"/>
    <property type="molecule type" value="Genomic_DNA"/>
</dbReference>
<comment type="caution">
    <text evidence="1">The sequence shown here is derived from an EMBL/GenBank/DDBJ whole genome shotgun (WGS) entry which is preliminary data.</text>
</comment>
<gene>
    <name evidence="1" type="ORF">SPJ1_1903</name>
</gene>
<name>A0ABN0IPA2_9STRE</name>
<dbReference type="Proteomes" id="UP000011769">
    <property type="component" value="Unassembled WGS sequence"/>
</dbReference>
<proteinExistence type="predicted"/>
<keyword evidence="2" id="KW-1185">Reference proteome</keyword>
<dbReference type="RefSeq" id="WP_003108648.1">
    <property type="nucleotide sequence ID" value="NZ_ALYM01000008.1"/>
</dbReference>
<evidence type="ECO:0000313" key="2">
    <source>
        <dbReference type="Proteomes" id="UP000011769"/>
    </source>
</evidence>
<evidence type="ECO:0000313" key="1">
    <source>
        <dbReference type="EMBL" id="EMG24644.1"/>
    </source>
</evidence>
<accession>A0ABN0IPA2</accession>
<protein>
    <submittedName>
        <fullName evidence="1">Uncharacterized protein</fullName>
    </submittedName>
</protein>